<feature type="compositionally biased region" description="Acidic residues" evidence="1">
    <location>
        <begin position="887"/>
        <end position="902"/>
    </location>
</feature>
<dbReference type="EMBL" id="BSXT01000705">
    <property type="protein sequence ID" value="GMF32621.1"/>
    <property type="molecule type" value="Genomic_DNA"/>
</dbReference>
<dbReference type="Proteomes" id="UP001165121">
    <property type="component" value="Unassembled WGS sequence"/>
</dbReference>
<organism evidence="2 3">
    <name type="scientific">Phytophthora fragariaefolia</name>
    <dbReference type="NCBI Taxonomy" id="1490495"/>
    <lineage>
        <taxon>Eukaryota</taxon>
        <taxon>Sar</taxon>
        <taxon>Stramenopiles</taxon>
        <taxon>Oomycota</taxon>
        <taxon>Peronosporomycetes</taxon>
        <taxon>Peronosporales</taxon>
        <taxon>Peronosporaceae</taxon>
        <taxon>Phytophthora</taxon>
    </lineage>
</organism>
<reference evidence="2" key="1">
    <citation type="submission" date="2023-04" db="EMBL/GenBank/DDBJ databases">
        <title>Phytophthora fragariaefolia NBRC 109709.</title>
        <authorList>
            <person name="Ichikawa N."/>
            <person name="Sato H."/>
            <person name="Tonouchi N."/>
        </authorList>
    </citation>
    <scope>NUCLEOTIDE SEQUENCE</scope>
    <source>
        <strain evidence="2">NBRC 109709</strain>
    </source>
</reference>
<keyword evidence="3" id="KW-1185">Reference proteome</keyword>
<dbReference type="InterPro" id="IPR016024">
    <property type="entry name" value="ARM-type_fold"/>
</dbReference>
<dbReference type="SMART" id="SM00185">
    <property type="entry name" value="ARM"/>
    <property type="match status" value="10"/>
</dbReference>
<dbReference type="PANTHER" id="PTHR23315:SF7">
    <property type="entry name" value="U-BOX DOMAIN-CONTAINING PROTEIN 4"/>
    <property type="match status" value="1"/>
</dbReference>
<dbReference type="InterPro" id="IPR000225">
    <property type="entry name" value="Armadillo"/>
</dbReference>
<comment type="caution">
    <text evidence="2">The sequence shown here is derived from an EMBL/GenBank/DDBJ whole genome shotgun (WGS) entry which is preliminary data.</text>
</comment>
<evidence type="ECO:0000313" key="3">
    <source>
        <dbReference type="Proteomes" id="UP001165121"/>
    </source>
</evidence>
<dbReference type="SUPFAM" id="SSF48371">
    <property type="entry name" value="ARM repeat"/>
    <property type="match status" value="4"/>
</dbReference>
<evidence type="ECO:0000313" key="2">
    <source>
        <dbReference type="EMBL" id="GMF32621.1"/>
    </source>
</evidence>
<feature type="region of interest" description="Disordered" evidence="1">
    <location>
        <begin position="256"/>
        <end position="283"/>
    </location>
</feature>
<feature type="region of interest" description="Disordered" evidence="1">
    <location>
        <begin position="147"/>
        <end position="188"/>
    </location>
</feature>
<sequence length="1697" mass="186284">MAELNKLGSAVIAMELQSNEPTYMEEALTGRDDRIEADRAVFARSASIRRLSSATSRKGSFRRSSLLLGVNSTPQLPASSPLRRPATAAATTHSRVHQALRDHENSFEFSSKEATLDGLWYSSRFPIKQITNRGVLHSRVSSSTLLRKEKVCTTPQSQKNTDDRKPRATTDEHVEATSEGSPEMDIKAKKREMRRRLLAERAHSAAPTLLSGSSSDSAIKAPTPVVDEATFILRKRRCAKTFEEMIAVRLKPHDGTRNANTSTKTPLDLVGFDQGTRSTQSPRIDDGVSKLLEHGIIQSVLALSSSSDLATQAHCCRALYYLSRVRAAQKSMITNGVVASMKQLSRNTLPVPRQDMAATLCHLSEEENVVEALFVEGIDRSLLRLITSPSWETKRICAATLFNLSSDARHIRHFREVFSQLLIAVTKSNGGIGGSSLLSASYSAELNSSSAYVIKSIYNASLVSMFHSALLGENIPRFLAMHLPLVPPVIQGWALRAFVSLCEVRANRQLVLSSPFCELLETMLLSSNEEIKEITLLILVQLSMDEGSRIKICNWLPIGSLIQTTSQHVESTISATKSEKQHPPDSHQVENTTKENSHVYLHSCILRNLCDSVLTHHELIQVGCVPVLLEMSRMPESTVKVNAICSLCYLISSSTEEVAAHIPELTELLLALTQSTIAQDYIFAVEALYNISCCDECVPLLCESGGLLDRLLQLANDPIHKNVAGLVAAIVYKLAGVVTCAPRLLRRGFASELVQLIRQYPNCRAYALNALFLLARNGGEDFPHGGDEMAQLVLALLSNGNELEVAAKMWMKPAIPSRLVKRKTNLDISQSDPATIRSGVTLLAHLAHHPENRGALVRNGAVFRFLKKLNRLQPKTKAKPHAAEDGIGNDDEDEEETEQDNDDDTILTNCAYVYYCMTATQEGCELLVKERGVEDLINLSRVRTKNTVPKAESSDGKVSYTMKELCTLALCRLSSFSGLESRLIEQGAIQAVMVLALVATDSTTIKALSTMTLANCLVDVTPHCLQSLLGHGIIWALASLCTVEYPEVSYVCAVSLCNLSAHSNKIPKFLDAGAPRALIHLLSHSGGADATEDAAIVLITVKTIANLVANEKLCQAFLNEGLEKHLSVHYSSPESTEELRQLAAMVLLRVTSANDALISPDRLKLTMLLWMEQIIDMKDEDLVRNCMLTVHDLTSNSSLNAAELDVPHVLRILVQVLQRHHTRNPQIVTLCLSVLYNLSCQLLVLPMIVQSEIMPFLRQQVPMTETTLAAQRRKSNTSTNLNHAPLTLSGTLSVNVQLCCLVLHNLSCYHPADDENVLSALVSCRAVATLHDVYYGPFNGLKEPAAVAICNITVGKVNSTRVLEDHAGRVLLHFIRSEHFLPKHYRLVAATLRKLSNAPGNQLGLLNARIANAMVFILAQSNMDNEASSNILAALHQFSSCKAHVPRLLSDGVLPCVVRLADQPNASVEMVNYCFELISNLCSIDFQEYVKDSPEINVIGTLAKLSDHHKQSHRHNHQAQKAHQKVMTSLDSYCARGEGCALPQPELITNLMKSAAFTTGAAKKTLQIKANYTVPARKWCPQAQPKPKDPPPLVCNEIPPTDNGQIVAPEVKQRIGVFSPLPKEILVRDEKNDAVAASPTPHGNWSILARRNSERGFGASGLRSRSRNTSVVGARKILQRGHESRHLSGWSQQGSQG</sequence>
<feature type="region of interest" description="Disordered" evidence="1">
    <location>
        <begin position="874"/>
        <end position="902"/>
    </location>
</feature>
<gene>
    <name evidence="2" type="ORF">Pfra01_000781000</name>
</gene>
<dbReference type="OrthoDB" id="7537227at2759"/>
<feature type="compositionally biased region" description="Basic and acidic residues" evidence="1">
    <location>
        <begin position="160"/>
        <end position="176"/>
    </location>
</feature>
<accession>A0A9W7CGJ6</accession>
<protein>
    <submittedName>
        <fullName evidence="2">Unnamed protein product</fullName>
    </submittedName>
</protein>
<dbReference type="Gene3D" id="1.25.10.10">
    <property type="entry name" value="Leucine-rich Repeat Variant"/>
    <property type="match status" value="4"/>
</dbReference>
<dbReference type="InterPro" id="IPR011989">
    <property type="entry name" value="ARM-like"/>
</dbReference>
<proteinExistence type="predicted"/>
<dbReference type="PANTHER" id="PTHR23315">
    <property type="entry name" value="U BOX DOMAIN-CONTAINING"/>
    <property type="match status" value="1"/>
</dbReference>
<name>A0A9W7CGJ6_9STRA</name>
<evidence type="ECO:0000256" key="1">
    <source>
        <dbReference type="SAM" id="MobiDB-lite"/>
    </source>
</evidence>